<dbReference type="GO" id="GO:0005737">
    <property type="term" value="C:cytoplasm"/>
    <property type="evidence" value="ECO:0007669"/>
    <property type="project" value="TreeGrafter"/>
</dbReference>
<comment type="catalytic activity">
    <reaction evidence="14">
        <text>L-pipecolate + NADP(+) = Delta(1)-piperideine-2-carboxylate + NADPH + H(+)</text>
        <dbReference type="Rhea" id="RHEA:12524"/>
        <dbReference type="ChEBI" id="CHEBI:15378"/>
        <dbReference type="ChEBI" id="CHEBI:57783"/>
        <dbReference type="ChEBI" id="CHEBI:58349"/>
        <dbReference type="ChEBI" id="CHEBI:61185"/>
        <dbReference type="ChEBI" id="CHEBI:77631"/>
        <dbReference type="EC" id="1.5.1.1"/>
    </reaction>
    <physiologicalReaction direction="right-to-left" evidence="14">
        <dbReference type="Rhea" id="RHEA:12526"/>
    </physiologicalReaction>
</comment>
<evidence type="ECO:0000256" key="1">
    <source>
        <dbReference type="ARBA" id="ARBA00008903"/>
    </source>
</evidence>
<dbReference type="InterPro" id="IPR003462">
    <property type="entry name" value="ODC_Mu_crystall"/>
</dbReference>
<comment type="similarity">
    <text evidence="1">Belongs to the ornithine cyclodeaminase/mu-crystallin family.</text>
</comment>
<organism evidence="18 19">
    <name type="scientific">Rhynchophorus ferrugineus</name>
    <name type="common">Red palm weevil</name>
    <name type="synonym">Curculio ferrugineus</name>
    <dbReference type="NCBI Taxonomy" id="354439"/>
    <lineage>
        <taxon>Eukaryota</taxon>
        <taxon>Metazoa</taxon>
        <taxon>Ecdysozoa</taxon>
        <taxon>Arthropoda</taxon>
        <taxon>Hexapoda</taxon>
        <taxon>Insecta</taxon>
        <taxon>Pterygota</taxon>
        <taxon>Neoptera</taxon>
        <taxon>Endopterygota</taxon>
        <taxon>Coleoptera</taxon>
        <taxon>Polyphaga</taxon>
        <taxon>Cucujiformia</taxon>
        <taxon>Curculionidae</taxon>
        <taxon>Dryophthorinae</taxon>
        <taxon>Rhynchophorus</taxon>
    </lineage>
</organism>
<comment type="catalytic activity">
    <reaction evidence="13">
        <text>L-proline + NAD(+) = 1-pyrroline-2-carboxylate + NADH + H(+)</text>
        <dbReference type="Rhea" id="RHEA:20321"/>
        <dbReference type="ChEBI" id="CHEBI:15378"/>
        <dbReference type="ChEBI" id="CHEBI:39785"/>
        <dbReference type="ChEBI" id="CHEBI:57540"/>
        <dbReference type="ChEBI" id="CHEBI:57945"/>
        <dbReference type="ChEBI" id="CHEBI:60039"/>
        <dbReference type="EC" id="1.5.1.1"/>
    </reaction>
    <physiologicalReaction direction="right-to-left" evidence="13">
        <dbReference type="Rhea" id="RHEA:20323"/>
    </physiologicalReaction>
</comment>
<dbReference type="SUPFAM" id="SSF51735">
    <property type="entry name" value="NAD(P)-binding Rossmann-fold domains"/>
    <property type="match status" value="1"/>
</dbReference>
<comment type="catalytic activity">
    <reaction evidence="8">
        <text>(3R)-1,4-thiomorpholine-3-carboxylate + NAD(+) = 3,4-dehydrothiomorpholine-3-carboxylate + NADH + 2 H(+)</text>
        <dbReference type="Rhea" id="RHEA:12504"/>
        <dbReference type="ChEBI" id="CHEBI:15378"/>
        <dbReference type="ChEBI" id="CHEBI:57540"/>
        <dbReference type="ChEBI" id="CHEBI:57945"/>
        <dbReference type="ChEBI" id="CHEBI:58517"/>
        <dbReference type="ChEBI" id="CHEBI:176873"/>
        <dbReference type="EC" id="1.5.1.25"/>
    </reaction>
    <physiologicalReaction direction="right-to-left" evidence="8">
        <dbReference type="Rhea" id="RHEA:12506"/>
    </physiologicalReaction>
</comment>
<evidence type="ECO:0000313" key="18">
    <source>
        <dbReference type="EMBL" id="KAF7283010.1"/>
    </source>
</evidence>
<dbReference type="InterPro" id="IPR036291">
    <property type="entry name" value="NAD(P)-bd_dom_sf"/>
</dbReference>
<dbReference type="Proteomes" id="UP000625711">
    <property type="component" value="Unassembled WGS sequence"/>
</dbReference>
<dbReference type="Pfam" id="PF02423">
    <property type="entry name" value="OCD_Mu_crystall"/>
    <property type="match status" value="1"/>
</dbReference>
<comment type="catalytic activity">
    <reaction evidence="5">
        <text>L-pipecolate + NAD(+) = Delta(1)-piperideine-2-carboxylate + NADH + H(+)</text>
        <dbReference type="Rhea" id="RHEA:30807"/>
        <dbReference type="ChEBI" id="CHEBI:15378"/>
        <dbReference type="ChEBI" id="CHEBI:57540"/>
        <dbReference type="ChEBI" id="CHEBI:57945"/>
        <dbReference type="ChEBI" id="CHEBI:61185"/>
        <dbReference type="ChEBI" id="CHEBI:77631"/>
        <dbReference type="EC" id="1.5.1.1"/>
    </reaction>
    <physiologicalReaction direction="right-to-left" evidence="5">
        <dbReference type="Rhea" id="RHEA:30809"/>
    </physiologicalReaction>
</comment>
<reference evidence="18" key="1">
    <citation type="submission" date="2020-08" db="EMBL/GenBank/DDBJ databases">
        <title>Genome sequencing and assembly of the red palm weevil Rhynchophorus ferrugineus.</title>
        <authorList>
            <person name="Dias G.B."/>
            <person name="Bergman C.M."/>
            <person name="Manee M."/>
        </authorList>
    </citation>
    <scope>NUCLEOTIDE SEQUENCE</scope>
    <source>
        <strain evidence="18">AA-2017</strain>
        <tissue evidence="18">Whole larva</tissue>
    </source>
</reference>
<evidence type="ECO:0000256" key="11">
    <source>
        <dbReference type="ARBA" id="ARBA00093250"/>
    </source>
</evidence>
<evidence type="ECO:0000256" key="14">
    <source>
        <dbReference type="ARBA" id="ARBA00093273"/>
    </source>
</evidence>
<evidence type="ECO:0000256" key="12">
    <source>
        <dbReference type="ARBA" id="ARBA00093263"/>
    </source>
</evidence>
<evidence type="ECO:0000256" key="9">
    <source>
        <dbReference type="ARBA" id="ARBA00093227"/>
    </source>
</evidence>
<evidence type="ECO:0000256" key="6">
    <source>
        <dbReference type="ARBA" id="ARBA00093197"/>
    </source>
</evidence>
<protein>
    <recommendedName>
        <fullName evidence="3">Ketimine reductase mu-crystallin</fullName>
        <ecNumber evidence="16">1.5.1.1</ecNumber>
        <ecNumber evidence="2">1.5.1.25</ecNumber>
    </recommendedName>
    <alternativeName>
        <fullName evidence="17">1-piperideine-2-carboxylate/1-pyrroline-2-carboxylate reductase</fullName>
    </alternativeName>
    <alternativeName>
        <fullName evidence="4">NADP-regulated thyroid-hormone-binding protein</fullName>
    </alternativeName>
</protein>
<proteinExistence type="inferred from homology"/>
<dbReference type="AlphaFoldDB" id="A0A834ILM1"/>
<evidence type="ECO:0000313" key="19">
    <source>
        <dbReference type="Proteomes" id="UP000625711"/>
    </source>
</evidence>
<evidence type="ECO:0000256" key="3">
    <source>
        <dbReference type="ARBA" id="ARBA00015173"/>
    </source>
</evidence>
<evidence type="ECO:0000256" key="8">
    <source>
        <dbReference type="ARBA" id="ARBA00093226"/>
    </source>
</evidence>
<comment type="catalytic activity">
    <reaction evidence="9">
        <text>(S)-cystathionine ketimine + NADPH + 2 H(+) = (3R,5S)-2,3,5,6,7-pentahydro-1,4-thiazepine-3,5-dicarboxylate + NADP(+)</text>
        <dbReference type="Rhea" id="RHEA:68036"/>
        <dbReference type="ChEBI" id="CHEBI:15378"/>
        <dbReference type="ChEBI" id="CHEBI:57783"/>
        <dbReference type="ChEBI" id="CHEBI:58349"/>
        <dbReference type="ChEBI" id="CHEBI:176808"/>
        <dbReference type="ChEBI" id="CHEBI:176810"/>
    </reaction>
    <physiologicalReaction direction="left-to-right" evidence="9">
        <dbReference type="Rhea" id="RHEA:68037"/>
    </physiologicalReaction>
</comment>
<evidence type="ECO:0000256" key="4">
    <source>
        <dbReference type="ARBA" id="ARBA00033420"/>
    </source>
</evidence>
<comment type="catalytic activity">
    <reaction evidence="6">
        <text>Delta(2)-thiazoline-2-carboxylate + NADPH + 2 H(+) = L-thiazolidine-2-carboxylate + NADP(+)</text>
        <dbReference type="Rhea" id="RHEA:68072"/>
        <dbReference type="ChEBI" id="CHEBI:15378"/>
        <dbReference type="ChEBI" id="CHEBI:57783"/>
        <dbReference type="ChEBI" id="CHEBI:58349"/>
        <dbReference type="ChEBI" id="CHEBI:176895"/>
        <dbReference type="ChEBI" id="CHEBI:176896"/>
    </reaction>
    <physiologicalReaction direction="left-to-right" evidence="6">
        <dbReference type="Rhea" id="RHEA:68073"/>
    </physiologicalReaction>
</comment>
<comment type="catalytic activity">
    <reaction evidence="10">
        <text>(R)-lanthionine ketimine + NADPH + 2 H(+) = (3R,5R)-1,4-thiomorpholine-3,5-dicarboxylate + NADP(+)</text>
        <dbReference type="Rhea" id="RHEA:68040"/>
        <dbReference type="ChEBI" id="CHEBI:15378"/>
        <dbReference type="ChEBI" id="CHEBI:57783"/>
        <dbReference type="ChEBI" id="CHEBI:58349"/>
        <dbReference type="ChEBI" id="CHEBI:176891"/>
        <dbReference type="ChEBI" id="CHEBI:176892"/>
    </reaction>
    <physiologicalReaction direction="left-to-right" evidence="10">
        <dbReference type="Rhea" id="RHEA:68041"/>
    </physiologicalReaction>
</comment>
<comment type="subunit">
    <text evidence="15">Homodimer. Binds the thyroid hormone triiodothyronine (T3); T3 binding inhibits enzymatic activity.</text>
</comment>
<dbReference type="GO" id="GO:0047127">
    <property type="term" value="F:thiomorpholine-carboxylate dehydrogenase activity"/>
    <property type="evidence" value="ECO:0007669"/>
    <property type="project" value="UniProtKB-EC"/>
</dbReference>
<evidence type="ECO:0000256" key="5">
    <source>
        <dbReference type="ARBA" id="ARBA00093190"/>
    </source>
</evidence>
<sequence>MLLLDGSKVKPLLNWDETFTATESALKAVSQRRASISERVFSTLFQSQSWMVTMSGGLDDTKYGAWACKILTGNPQNVKSGLPSSSGNILLFDETSGIPKAIIDGRDITNYRTAAASAVATKHLYVSNGKPLKILAIFGAGEQGQAHAESFNHYFGFEQIRIWNRTLERATVLANKLNDQFSTTKFKAFSSAEQCAKDADILITATTPGSVPILRYEWVKSGAHINAIGVSAGEGLELDDPIYKHAKVYVDSREVAERELKKLKRLGVDLGIEVGQVALGEAPPPAVNHLTVFQSLGLIVEDCAMVRMLFDKYMKQPVS</sequence>
<name>A0A834ILM1_RHYFE</name>
<evidence type="ECO:0000256" key="15">
    <source>
        <dbReference type="ARBA" id="ARBA00093567"/>
    </source>
</evidence>
<dbReference type="Gene3D" id="3.30.1780.10">
    <property type="entry name" value="ornithine cyclodeaminase, domain 1"/>
    <property type="match status" value="1"/>
</dbReference>
<comment type="catalytic activity">
    <reaction evidence="12">
        <text>(3R)-1,4-thiomorpholine-3-carboxylate + NADP(+) = 3,4-dehydrothiomorpholine-3-carboxylate + NADPH + 2 H(+)</text>
        <dbReference type="Rhea" id="RHEA:12500"/>
        <dbReference type="ChEBI" id="CHEBI:15378"/>
        <dbReference type="ChEBI" id="CHEBI:57783"/>
        <dbReference type="ChEBI" id="CHEBI:58349"/>
        <dbReference type="ChEBI" id="CHEBI:58517"/>
        <dbReference type="ChEBI" id="CHEBI:176873"/>
        <dbReference type="EC" id="1.5.1.25"/>
    </reaction>
    <physiologicalReaction direction="right-to-left" evidence="12">
        <dbReference type="Rhea" id="RHEA:12502"/>
    </physiologicalReaction>
</comment>
<dbReference type="EMBL" id="JAACXV010000146">
    <property type="protein sequence ID" value="KAF7283010.1"/>
    <property type="molecule type" value="Genomic_DNA"/>
</dbReference>
<gene>
    <name evidence="18" type="ORF">GWI33_001597</name>
</gene>
<keyword evidence="19" id="KW-1185">Reference proteome</keyword>
<evidence type="ECO:0000256" key="2">
    <source>
        <dbReference type="ARBA" id="ARBA00012883"/>
    </source>
</evidence>
<dbReference type="PANTHER" id="PTHR13812:SF19">
    <property type="entry name" value="KETIMINE REDUCTASE MU-CRYSTALLIN"/>
    <property type="match status" value="1"/>
</dbReference>
<dbReference type="OrthoDB" id="41492at2759"/>
<evidence type="ECO:0000256" key="7">
    <source>
        <dbReference type="ARBA" id="ARBA00093203"/>
    </source>
</evidence>
<dbReference type="GO" id="GO:0042562">
    <property type="term" value="F:hormone binding"/>
    <property type="evidence" value="ECO:0007669"/>
    <property type="project" value="TreeGrafter"/>
</dbReference>
<evidence type="ECO:0000256" key="13">
    <source>
        <dbReference type="ARBA" id="ARBA00093264"/>
    </source>
</evidence>
<dbReference type="EC" id="1.5.1.25" evidence="2"/>
<evidence type="ECO:0000256" key="10">
    <source>
        <dbReference type="ARBA" id="ARBA00093248"/>
    </source>
</evidence>
<dbReference type="PANTHER" id="PTHR13812">
    <property type="entry name" value="KETIMINE REDUCTASE MU-CRYSTALLIN"/>
    <property type="match status" value="1"/>
</dbReference>
<dbReference type="GO" id="GO:0050241">
    <property type="term" value="F:pyrroline-2-carboxylate reductase activity"/>
    <property type="evidence" value="ECO:0007669"/>
    <property type="project" value="UniProtKB-EC"/>
</dbReference>
<evidence type="ECO:0000256" key="16">
    <source>
        <dbReference type="ARBA" id="ARBA00093598"/>
    </source>
</evidence>
<accession>A0A834ILM1</accession>
<dbReference type="Gene3D" id="3.40.50.720">
    <property type="entry name" value="NAD(P)-binding Rossmann-like Domain"/>
    <property type="match status" value="1"/>
</dbReference>
<comment type="catalytic activity">
    <reaction evidence="7">
        <text>L-proline + NADP(+) = 1-pyrroline-2-carboxylate + NADPH + H(+)</text>
        <dbReference type="Rhea" id="RHEA:20317"/>
        <dbReference type="ChEBI" id="CHEBI:15378"/>
        <dbReference type="ChEBI" id="CHEBI:39785"/>
        <dbReference type="ChEBI" id="CHEBI:57783"/>
        <dbReference type="ChEBI" id="CHEBI:58349"/>
        <dbReference type="ChEBI" id="CHEBI:60039"/>
        <dbReference type="EC" id="1.5.1.1"/>
    </reaction>
    <physiologicalReaction direction="right-to-left" evidence="7">
        <dbReference type="Rhea" id="RHEA:20319"/>
    </physiologicalReaction>
</comment>
<comment type="caution">
    <text evidence="18">The sequence shown here is derived from an EMBL/GenBank/DDBJ whole genome shotgun (WGS) entry which is preliminary data.</text>
</comment>
<dbReference type="InterPro" id="IPR023401">
    <property type="entry name" value="ODC_N"/>
</dbReference>
<evidence type="ECO:0000256" key="17">
    <source>
        <dbReference type="ARBA" id="ARBA00093650"/>
    </source>
</evidence>
<dbReference type="PIRSF" id="PIRSF001439">
    <property type="entry name" value="CryM"/>
    <property type="match status" value="1"/>
</dbReference>
<comment type="catalytic activity">
    <reaction evidence="11">
        <text>(S)-cystathionine ketimine + NADH + 2 H(+) = (3R,5S)-2,3,5,6,7-pentahydro-1,4-thiazepine-3,5-dicarboxylate + NAD(+)</text>
        <dbReference type="Rhea" id="RHEA:68032"/>
        <dbReference type="ChEBI" id="CHEBI:15378"/>
        <dbReference type="ChEBI" id="CHEBI:57540"/>
        <dbReference type="ChEBI" id="CHEBI:57945"/>
        <dbReference type="ChEBI" id="CHEBI:176808"/>
        <dbReference type="ChEBI" id="CHEBI:176810"/>
    </reaction>
    <physiologicalReaction direction="left-to-right" evidence="11">
        <dbReference type="Rhea" id="RHEA:68033"/>
    </physiologicalReaction>
</comment>
<dbReference type="EC" id="1.5.1.1" evidence="16"/>